<dbReference type="InterPro" id="IPR036318">
    <property type="entry name" value="FAD-bd_PCMH-like_sf"/>
</dbReference>
<dbReference type="Gene3D" id="3.30.465.10">
    <property type="match status" value="1"/>
</dbReference>
<keyword evidence="9" id="KW-1185">Reference proteome</keyword>
<dbReference type="EC" id="1.3.1.72" evidence="2"/>
<dbReference type="Proteomes" id="UP000775872">
    <property type="component" value="Unassembled WGS sequence"/>
</dbReference>
<comment type="caution">
    <text evidence="8">The sequence shown here is derived from an EMBL/GenBank/DDBJ whole genome shotgun (WGS) entry which is preliminary data.</text>
</comment>
<organism evidence="8 9">
    <name type="scientific">Clonostachys solani</name>
    <dbReference type="NCBI Taxonomy" id="160281"/>
    <lineage>
        <taxon>Eukaryota</taxon>
        <taxon>Fungi</taxon>
        <taxon>Dikarya</taxon>
        <taxon>Ascomycota</taxon>
        <taxon>Pezizomycotina</taxon>
        <taxon>Sordariomycetes</taxon>
        <taxon>Hypocreomycetidae</taxon>
        <taxon>Hypocreales</taxon>
        <taxon>Bionectriaceae</taxon>
        <taxon>Clonostachys</taxon>
    </lineage>
</organism>
<evidence type="ECO:0000256" key="6">
    <source>
        <dbReference type="SAM" id="MobiDB-lite"/>
    </source>
</evidence>
<dbReference type="FunFam" id="3.30.465.10:FF:000031">
    <property type="entry name" value="FAD binding domain protein"/>
    <property type="match status" value="1"/>
</dbReference>
<evidence type="ECO:0000313" key="9">
    <source>
        <dbReference type="Proteomes" id="UP000775872"/>
    </source>
</evidence>
<dbReference type="OrthoDB" id="415825at2759"/>
<sequence length="512" mass="57898">MENHSKHVHDIALDVRQFFAIGESYRVFHGSSNSTRPRHGAQQNVVDISMLRNVLQVDAENHVALIEPNVPMDRLVEATLVHGLVPPVVMEFPGITAGGGFSGTSGESSSFRHGFFNDTVNSVEMILGNGDVVWASRQERQDLFHGAAGAAGTLGIVTLMEIRLVEAKKLVKTTYEKVTRVSDAVAEVQSQTENPNVDHVDAIMFSKEHGVIITGQLTDTMPVGGTLRTFSNAHDPWFYMHVSDKTRDLALAATIVEYIPLGEYLFRYDRAAFWVGRQGYAYFKVIPFTKFFRWLLDDYSHTRTLYHALHASGVSSQFVVQDLALPYETADGFIDWADRGLGIWPLWLCPLRKCPLPSFHPATRPQRSVGGEKEPSGTANMSQPMLNIGVWGWGPREYETFVAKNRQLESTLKALGGRKWLYAHTYYTDDEFWAEYDRPWYEALREKYFAATLPTIYDKVKVEPQARWKNPNQWSKSWLSTWPIGGLYGMILATLSGDIGIHRRATWRYKGE</sequence>
<keyword evidence="3" id="KW-0812">Transmembrane</keyword>
<dbReference type="PANTHER" id="PTHR10801">
    <property type="entry name" value="24-DEHYDROCHOLESTEROL REDUCTASE"/>
    <property type="match status" value="1"/>
</dbReference>
<comment type="subcellular location">
    <subcellularLocation>
        <location evidence="1">Membrane</location>
        <topology evidence="1">Single-pass membrane protein</topology>
    </subcellularLocation>
</comment>
<dbReference type="GO" id="GO:0005737">
    <property type="term" value="C:cytoplasm"/>
    <property type="evidence" value="ECO:0007669"/>
    <property type="project" value="TreeGrafter"/>
</dbReference>
<accession>A0A9N9ZNT9</accession>
<dbReference type="InterPro" id="IPR040165">
    <property type="entry name" value="Diminuto-like"/>
</dbReference>
<evidence type="ECO:0000256" key="1">
    <source>
        <dbReference type="ARBA" id="ARBA00004167"/>
    </source>
</evidence>
<dbReference type="InterPro" id="IPR016166">
    <property type="entry name" value="FAD-bd_PCMH"/>
</dbReference>
<evidence type="ECO:0000313" key="8">
    <source>
        <dbReference type="EMBL" id="CAH0058861.1"/>
    </source>
</evidence>
<name>A0A9N9ZNT9_9HYPO</name>
<gene>
    <name evidence="8" type="ORF">CSOL1703_00007889</name>
</gene>
<proteinExistence type="predicted"/>
<keyword evidence="5" id="KW-0472">Membrane</keyword>
<dbReference type="SUPFAM" id="SSF56176">
    <property type="entry name" value="FAD-binding/transporter-associated domain-like"/>
    <property type="match status" value="1"/>
</dbReference>
<dbReference type="AlphaFoldDB" id="A0A9N9ZNT9"/>
<evidence type="ECO:0000256" key="5">
    <source>
        <dbReference type="ARBA" id="ARBA00023136"/>
    </source>
</evidence>
<keyword evidence="4" id="KW-1133">Transmembrane helix</keyword>
<evidence type="ECO:0000256" key="4">
    <source>
        <dbReference type="ARBA" id="ARBA00022989"/>
    </source>
</evidence>
<dbReference type="InterPro" id="IPR006094">
    <property type="entry name" value="Oxid_FAD_bind_N"/>
</dbReference>
<evidence type="ECO:0000259" key="7">
    <source>
        <dbReference type="PROSITE" id="PS51387"/>
    </source>
</evidence>
<dbReference type="GO" id="GO:0071949">
    <property type="term" value="F:FAD binding"/>
    <property type="evidence" value="ECO:0007669"/>
    <property type="project" value="InterPro"/>
</dbReference>
<dbReference type="Pfam" id="PF01565">
    <property type="entry name" value="FAD_binding_4"/>
    <property type="match status" value="1"/>
</dbReference>
<dbReference type="GO" id="GO:0016020">
    <property type="term" value="C:membrane"/>
    <property type="evidence" value="ECO:0007669"/>
    <property type="project" value="UniProtKB-SubCell"/>
</dbReference>
<feature type="region of interest" description="Disordered" evidence="6">
    <location>
        <begin position="363"/>
        <end position="383"/>
    </location>
</feature>
<dbReference type="PANTHER" id="PTHR10801:SF10">
    <property type="entry name" value="FAD BINDING DOMAIN PROTEIN (AFU_ORTHOLOGUE AFUA_6G14300)"/>
    <property type="match status" value="1"/>
</dbReference>
<dbReference type="GO" id="GO:0008202">
    <property type="term" value="P:steroid metabolic process"/>
    <property type="evidence" value="ECO:0007669"/>
    <property type="project" value="TreeGrafter"/>
</dbReference>
<dbReference type="EMBL" id="CABFOC020000091">
    <property type="protein sequence ID" value="CAH0058861.1"/>
    <property type="molecule type" value="Genomic_DNA"/>
</dbReference>
<dbReference type="PROSITE" id="PS51387">
    <property type="entry name" value="FAD_PCMH"/>
    <property type="match status" value="1"/>
</dbReference>
<reference evidence="8" key="1">
    <citation type="submission" date="2021-10" db="EMBL/GenBank/DDBJ databases">
        <authorList>
            <person name="Piombo E."/>
        </authorList>
    </citation>
    <scope>NUCLEOTIDE SEQUENCE</scope>
</reference>
<dbReference type="InterPro" id="IPR016169">
    <property type="entry name" value="FAD-bd_PCMH_sub2"/>
</dbReference>
<dbReference type="GO" id="GO:0050614">
    <property type="term" value="F:Delta24-sterol reductase activity"/>
    <property type="evidence" value="ECO:0007669"/>
    <property type="project" value="UniProtKB-EC"/>
</dbReference>
<dbReference type="GO" id="GO:0000246">
    <property type="term" value="F:Delta24(24-1) sterol reductase activity"/>
    <property type="evidence" value="ECO:0007669"/>
    <property type="project" value="TreeGrafter"/>
</dbReference>
<evidence type="ECO:0000256" key="2">
    <source>
        <dbReference type="ARBA" id="ARBA00012405"/>
    </source>
</evidence>
<protein>
    <recommendedName>
        <fullName evidence="2">Delta(24)-sterol reductase</fullName>
        <ecNumber evidence="2">1.3.1.72</ecNumber>
    </recommendedName>
</protein>
<evidence type="ECO:0000256" key="3">
    <source>
        <dbReference type="ARBA" id="ARBA00022692"/>
    </source>
</evidence>
<feature type="domain" description="FAD-binding PCMH-type" evidence="7">
    <location>
        <begin position="1"/>
        <end position="167"/>
    </location>
</feature>